<reference evidence="1" key="1">
    <citation type="journal article" date="2021" name="PeerJ">
        <title>Extensive microbial diversity within the chicken gut microbiome revealed by metagenomics and culture.</title>
        <authorList>
            <person name="Gilroy R."/>
            <person name="Ravi A."/>
            <person name="Getino M."/>
            <person name="Pursley I."/>
            <person name="Horton D.L."/>
            <person name="Alikhan N.F."/>
            <person name="Baker D."/>
            <person name="Gharbi K."/>
            <person name="Hall N."/>
            <person name="Watson M."/>
            <person name="Adriaenssens E.M."/>
            <person name="Foster-Nyarko E."/>
            <person name="Jarju S."/>
            <person name="Secka A."/>
            <person name="Antonio M."/>
            <person name="Oren A."/>
            <person name="Chaudhuri R.R."/>
            <person name="La Ragione R."/>
            <person name="Hildebrand F."/>
            <person name="Pallen M.J."/>
        </authorList>
    </citation>
    <scope>NUCLEOTIDE SEQUENCE</scope>
    <source>
        <strain evidence="1">CHK198-12963</strain>
    </source>
</reference>
<gene>
    <name evidence="1" type="ORF">H9931_02245</name>
</gene>
<reference evidence="1" key="2">
    <citation type="submission" date="2021-04" db="EMBL/GenBank/DDBJ databases">
        <authorList>
            <person name="Gilroy R."/>
        </authorList>
    </citation>
    <scope>NUCLEOTIDE SEQUENCE</scope>
    <source>
        <strain evidence="1">CHK198-12963</strain>
    </source>
</reference>
<dbReference type="Proteomes" id="UP000823863">
    <property type="component" value="Unassembled WGS sequence"/>
</dbReference>
<comment type="caution">
    <text evidence="1">The sequence shown here is derived from an EMBL/GenBank/DDBJ whole genome shotgun (WGS) entry which is preliminary data.</text>
</comment>
<organism evidence="1 2">
    <name type="scientific">Candidatus Enterocloster excrementigallinarum</name>
    <dbReference type="NCBI Taxonomy" id="2838558"/>
    <lineage>
        <taxon>Bacteria</taxon>
        <taxon>Bacillati</taxon>
        <taxon>Bacillota</taxon>
        <taxon>Clostridia</taxon>
        <taxon>Lachnospirales</taxon>
        <taxon>Lachnospiraceae</taxon>
        <taxon>Enterocloster</taxon>
    </lineage>
</organism>
<name>A0A9D2PSC0_9FIRM</name>
<protein>
    <submittedName>
        <fullName evidence="1">Uncharacterized protein</fullName>
    </submittedName>
</protein>
<dbReference type="AlphaFoldDB" id="A0A9D2PSC0"/>
<sequence>MTATNKEMSTEFQYFGDVWTFFKKYYHVRPDDDYWEAVVEESSAIVQKYNNLPLCKDLVLAVIGELERKEKAMRGAEDVKQYRFSIEELKKLTKSLVILVDSREKKNDHILSYFTKQDIAYQETKLDYGDYSFSIQYFAREALKYPLRREQANSTAAGAAVWPISIIRDRRTGRNAGNHIGA</sequence>
<evidence type="ECO:0000313" key="2">
    <source>
        <dbReference type="Proteomes" id="UP000823863"/>
    </source>
</evidence>
<dbReference type="Gene3D" id="3.40.50.10130">
    <property type="match status" value="1"/>
</dbReference>
<proteinExistence type="predicted"/>
<evidence type="ECO:0000313" key="1">
    <source>
        <dbReference type="EMBL" id="HJC65528.1"/>
    </source>
</evidence>
<accession>A0A9D2PSC0</accession>
<dbReference type="EMBL" id="DWWB01000007">
    <property type="protein sequence ID" value="HJC65528.1"/>
    <property type="molecule type" value="Genomic_DNA"/>
</dbReference>